<dbReference type="CDD" id="cd07185">
    <property type="entry name" value="OmpA_C-like"/>
    <property type="match status" value="1"/>
</dbReference>
<dbReference type="SUPFAM" id="SSF103088">
    <property type="entry name" value="OmpA-like"/>
    <property type="match status" value="1"/>
</dbReference>
<dbReference type="Proteomes" id="UP000253410">
    <property type="component" value="Unassembled WGS sequence"/>
</dbReference>
<dbReference type="PROSITE" id="PS51123">
    <property type="entry name" value="OMPA_2"/>
    <property type="match status" value="1"/>
</dbReference>
<dbReference type="Gene3D" id="3.30.1330.60">
    <property type="entry name" value="OmpA-like domain"/>
    <property type="match status" value="1"/>
</dbReference>
<name>A0A365XYH8_9BACT</name>
<keyword evidence="8" id="KW-1185">Reference proteome</keyword>
<dbReference type="InterPro" id="IPR011659">
    <property type="entry name" value="WD40"/>
</dbReference>
<organism evidence="7 8">
    <name type="scientific">Chitinophaga flava</name>
    <dbReference type="NCBI Taxonomy" id="2259036"/>
    <lineage>
        <taxon>Bacteria</taxon>
        <taxon>Pseudomonadati</taxon>
        <taxon>Bacteroidota</taxon>
        <taxon>Chitinophagia</taxon>
        <taxon>Chitinophagales</taxon>
        <taxon>Chitinophagaceae</taxon>
        <taxon>Chitinophaga</taxon>
    </lineage>
</organism>
<dbReference type="Pfam" id="PF00691">
    <property type="entry name" value="OmpA"/>
    <property type="match status" value="1"/>
</dbReference>
<dbReference type="InterPro" id="IPR006665">
    <property type="entry name" value="OmpA-like"/>
</dbReference>
<evidence type="ECO:0000256" key="4">
    <source>
        <dbReference type="PROSITE-ProRule" id="PRU00473"/>
    </source>
</evidence>
<gene>
    <name evidence="7" type="ORF">DF182_00410</name>
</gene>
<feature type="region of interest" description="Disordered" evidence="5">
    <location>
        <begin position="462"/>
        <end position="506"/>
    </location>
</feature>
<dbReference type="GO" id="GO:0009279">
    <property type="term" value="C:cell outer membrane"/>
    <property type="evidence" value="ECO:0007669"/>
    <property type="project" value="UniProtKB-SubCell"/>
</dbReference>
<dbReference type="RefSeq" id="WP_113613718.1">
    <property type="nucleotide sequence ID" value="NZ_QFFJ01000001.1"/>
</dbReference>
<protein>
    <recommendedName>
        <fullName evidence="6">OmpA-like domain-containing protein</fullName>
    </recommendedName>
</protein>
<evidence type="ECO:0000256" key="1">
    <source>
        <dbReference type="ARBA" id="ARBA00004442"/>
    </source>
</evidence>
<dbReference type="Pfam" id="PF07676">
    <property type="entry name" value="PD40"/>
    <property type="match status" value="1"/>
</dbReference>
<proteinExistence type="predicted"/>
<sequence length="625" mass="70534">MKLYHLDFGRRFSGKVFIVLFSSWLPLSLVAQEQKGVLQMAEEAYSRQEYGTAAALYERLAKQKSKKVKPEQLMKLAQCYREIGLFDQAGSWYARITAMPECPPHAWFAFGEILRNREQYEEAKQQYARFTTDKADSLQLKELALRSCDSALIWKQRAAVITLEPIKELNSENSEIITGVVKDGLLLISNGYRKMRMNGVTERHPAEDKRTLQPYYKPYIFKQYSVGDSNVLLEELFPQLLGNYRFHIGPVCMNRAEDTLYVTINEQDKILPENKKGPVTGVRRLNIYQAVKQNGKWSTPVPLANVNKEGYSSSYPVLAEQGSVMYFVSDRPEGQGQADIWYSEKQADGTWGAPVNCGPVLNTVAAEAFPTINEDGVLYFSSKGHPGMGGYDIFRAIGNRAQWQVPVNMKGPFNTGGDDIGLILKRNGYEGFLSSNRTGGSGSDDIYAFKDAHYFERVAPPLPAETPAKHGTSGGTGDGKDSTGHRTGNGTDKTTAKRKLTPEEEKDKAELEKLQFYYKFNSTELLTESRRILDYVAAVMQRHPDWKLLVVSYTDSRGSDNYNKDLSTMRCYSVINYLDDKGISPTRVYYRNMAKEAIVNGCLGGVPCDEKQHQENRRSELKVLY</sequence>
<evidence type="ECO:0000256" key="2">
    <source>
        <dbReference type="ARBA" id="ARBA00023136"/>
    </source>
</evidence>
<dbReference type="InterPro" id="IPR011990">
    <property type="entry name" value="TPR-like_helical_dom_sf"/>
</dbReference>
<keyword evidence="2 4" id="KW-0472">Membrane</keyword>
<dbReference type="PRINTS" id="PR01021">
    <property type="entry name" value="OMPADOMAIN"/>
</dbReference>
<comment type="caution">
    <text evidence="7">The sequence shown here is derived from an EMBL/GenBank/DDBJ whole genome shotgun (WGS) entry which is preliminary data.</text>
</comment>
<keyword evidence="3" id="KW-0998">Cell outer membrane</keyword>
<evidence type="ECO:0000256" key="3">
    <source>
        <dbReference type="ARBA" id="ARBA00023237"/>
    </source>
</evidence>
<reference evidence="7 8" key="1">
    <citation type="submission" date="2018-05" db="EMBL/GenBank/DDBJ databases">
        <title>Chitinophaga sp. K3CV102501T nov., isolated from isolated from a monsoon evergreen broad-leaved forest soil.</title>
        <authorList>
            <person name="Lv Y."/>
        </authorList>
    </citation>
    <scope>NUCLEOTIDE SEQUENCE [LARGE SCALE GENOMIC DNA]</scope>
    <source>
        <strain evidence="7 8">GDMCC 1.1325</strain>
    </source>
</reference>
<dbReference type="OrthoDB" id="9809364at2"/>
<dbReference type="InterPro" id="IPR036737">
    <property type="entry name" value="OmpA-like_sf"/>
</dbReference>
<dbReference type="AlphaFoldDB" id="A0A365XYH8"/>
<evidence type="ECO:0000259" key="6">
    <source>
        <dbReference type="PROSITE" id="PS51123"/>
    </source>
</evidence>
<evidence type="ECO:0000313" key="8">
    <source>
        <dbReference type="Proteomes" id="UP000253410"/>
    </source>
</evidence>
<accession>A0A365XYH8</accession>
<dbReference type="InterPro" id="IPR050330">
    <property type="entry name" value="Bact_OuterMem_StrucFunc"/>
</dbReference>
<dbReference type="SUPFAM" id="SSF48452">
    <property type="entry name" value="TPR-like"/>
    <property type="match status" value="1"/>
</dbReference>
<comment type="subcellular location">
    <subcellularLocation>
        <location evidence="1">Cell outer membrane</location>
    </subcellularLocation>
</comment>
<evidence type="ECO:0000313" key="7">
    <source>
        <dbReference type="EMBL" id="RBL91118.1"/>
    </source>
</evidence>
<dbReference type="InterPro" id="IPR006664">
    <property type="entry name" value="OMP_bac"/>
</dbReference>
<dbReference type="PANTHER" id="PTHR30329:SF21">
    <property type="entry name" value="LIPOPROTEIN YIAD-RELATED"/>
    <property type="match status" value="1"/>
</dbReference>
<evidence type="ECO:0000256" key="5">
    <source>
        <dbReference type="SAM" id="MobiDB-lite"/>
    </source>
</evidence>
<dbReference type="EMBL" id="QFFJ01000001">
    <property type="protein sequence ID" value="RBL91118.1"/>
    <property type="molecule type" value="Genomic_DNA"/>
</dbReference>
<dbReference type="PANTHER" id="PTHR30329">
    <property type="entry name" value="STATOR ELEMENT OF FLAGELLAR MOTOR COMPLEX"/>
    <property type="match status" value="1"/>
</dbReference>
<dbReference type="Gene3D" id="1.25.40.10">
    <property type="entry name" value="Tetratricopeptide repeat domain"/>
    <property type="match status" value="1"/>
</dbReference>
<feature type="domain" description="OmpA-like" evidence="6">
    <location>
        <begin position="505"/>
        <end position="625"/>
    </location>
</feature>